<comment type="caution">
    <text evidence="1">The sequence shown here is derived from an EMBL/GenBank/DDBJ whole genome shotgun (WGS) entry which is preliminary data.</text>
</comment>
<dbReference type="EMBL" id="JAPDDS010000004">
    <property type="protein sequence ID" value="MCW1885028.1"/>
    <property type="molecule type" value="Genomic_DNA"/>
</dbReference>
<organism evidence="1 2">
    <name type="scientific">Luteolibacter flavescens</name>
    <dbReference type="NCBI Taxonomy" id="1859460"/>
    <lineage>
        <taxon>Bacteria</taxon>
        <taxon>Pseudomonadati</taxon>
        <taxon>Verrucomicrobiota</taxon>
        <taxon>Verrucomicrobiia</taxon>
        <taxon>Verrucomicrobiales</taxon>
        <taxon>Verrucomicrobiaceae</taxon>
        <taxon>Luteolibacter</taxon>
    </lineage>
</organism>
<gene>
    <name evidence="1" type="ORF">OKA04_09840</name>
</gene>
<evidence type="ECO:0000313" key="2">
    <source>
        <dbReference type="Proteomes" id="UP001207930"/>
    </source>
</evidence>
<name>A0ABT3FN85_9BACT</name>
<protein>
    <recommendedName>
        <fullName evidence="3">Lipoprotein</fullName>
    </recommendedName>
</protein>
<reference evidence="1 2" key="1">
    <citation type="submission" date="2022-10" db="EMBL/GenBank/DDBJ databases">
        <title>Luteolibacter flavescens strain MCCC 1K03193, whole genome shotgun sequencing project.</title>
        <authorList>
            <person name="Zhao G."/>
            <person name="Shen L."/>
        </authorList>
    </citation>
    <scope>NUCLEOTIDE SEQUENCE [LARGE SCALE GENOMIC DNA]</scope>
    <source>
        <strain evidence="1 2">MCCC 1K03193</strain>
    </source>
</reference>
<evidence type="ECO:0000313" key="1">
    <source>
        <dbReference type="EMBL" id="MCW1885028.1"/>
    </source>
</evidence>
<keyword evidence="2" id="KW-1185">Reference proteome</keyword>
<evidence type="ECO:0008006" key="3">
    <source>
        <dbReference type="Google" id="ProtNLM"/>
    </source>
</evidence>
<sequence length="133" mass="14768">MRHHGKPFPRPGFVILASVAMLLGGCRDYQDTSRDKVALQKLCDPVRDVPAAIEAHRKAHGSYPLSLADLDLSLPLSSAAIEKMNAADDFTYSSAGDSYSIYKKLNWDGGVSYQSMSPGWRYSMSEDKEFEVY</sequence>
<dbReference type="Proteomes" id="UP001207930">
    <property type="component" value="Unassembled WGS sequence"/>
</dbReference>
<accession>A0ABT3FN85</accession>
<proteinExistence type="predicted"/>
<dbReference type="PROSITE" id="PS51257">
    <property type="entry name" value="PROKAR_LIPOPROTEIN"/>
    <property type="match status" value="1"/>
</dbReference>
<dbReference type="RefSeq" id="WP_264500986.1">
    <property type="nucleotide sequence ID" value="NZ_JAPDDS010000004.1"/>
</dbReference>